<dbReference type="AlphaFoldDB" id="A0A974AEU8"/>
<name>A0A974AEU8_9BRAD</name>
<gene>
    <name evidence="3" type="ORF">HU230_19880</name>
</gene>
<proteinExistence type="predicted"/>
<dbReference type="InterPro" id="IPR041375">
    <property type="entry name" value="VapC45_PIN-like"/>
</dbReference>
<dbReference type="RefSeq" id="WP_176531561.1">
    <property type="nucleotide sequence ID" value="NZ_CP088022.1"/>
</dbReference>
<comment type="caution">
    <text evidence="3">The sequence shown here is derived from an EMBL/GenBank/DDBJ whole genome shotgun (WGS) entry which is preliminary data.</text>
</comment>
<protein>
    <recommendedName>
        <fullName evidence="2">VapC45 PIN like domain-containing protein</fullName>
    </recommendedName>
</protein>
<dbReference type="Pfam" id="PF18478">
    <property type="entry name" value="PIN_10"/>
    <property type="match status" value="1"/>
</dbReference>
<sequence>MKIKLDECIANRVAQAIIAFTGNREGYEVSYIRHGDGSPDPDWIRKFAEDGGTAIVSGDHNILQHWPNLVAYTESGLVSFFPPKEYEHLKGFGRAAFLIRWWPAIIEKLKLSQSGDRWRLPMNWTAIEHSKMVGIKDPRVDDTPAPPDIAKMTQDELDLSPHAPASPE</sequence>
<feature type="region of interest" description="Disordered" evidence="1">
    <location>
        <begin position="135"/>
        <end position="168"/>
    </location>
</feature>
<accession>A0A974AEU8</accession>
<evidence type="ECO:0000256" key="1">
    <source>
        <dbReference type="SAM" id="MobiDB-lite"/>
    </source>
</evidence>
<dbReference type="EMBL" id="JABWSX010000001">
    <property type="protein sequence ID" value="NVL07965.1"/>
    <property type="molecule type" value="Genomic_DNA"/>
</dbReference>
<feature type="domain" description="VapC45 PIN like" evidence="2">
    <location>
        <begin position="1"/>
        <end position="81"/>
    </location>
</feature>
<reference evidence="3" key="1">
    <citation type="submission" date="2020-06" db="EMBL/GenBank/DDBJ databases">
        <title>Whole Genome Sequence of Bradyrhizobium sp. Strain 66S1MB.</title>
        <authorList>
            <person name="Bromfield E."/>
            <person name="Cloutier S."/>
        </authorList>
    </citation>
    <scope>NUCLEOTIDE SEQUENCE</scope>
    <source>
        <strain evidence="3">66S1MB</strain>
    </source>
</reference>
<organism evidence="3">
    <name type="scientific">Bradyrhizobium quebecense</name>
    <dbReference type="NCBI Taxonomy" id="2748629"/>
    <lineage>
        <taxon>Bacteria</taxon>
        <taxon>Pseudomonadati</taxon>
        <taxon>Pseudomonadota</taxon>
        <taxon>Alphaproteobacteria</taxon>
        <taxon>Hyphomicrobiales</taxon>
        <taxon>Nitrobacteraceae</taxon>
        <taxon>Bradyrhizobium</taxon>
    </lineage>
</organism>
<evidence type="ECO:0000313" key="3">
    <source>
        <dbReference type="EMBL" id="NVL07965.1"/>
    </source>
</evidence>
<evidence type="ECO:0000259" key="2">
    <source>
        <dbReference type="Pfam" id="PF18478"/>
    </source>
</evidence>